<dbReference type="InterPro" id="IPR036249">
    <property type="entry name" value="Thioredoxin-like_sf"/>
</dbReference>
<accession>A0A1C3EBN4</accession>
<dbReference type="Proteomes" id="UP000094936">
    <property type="component" value="Unassembled WGS sequence"/>
</dbReference>
<evidence type="ECO:0000313" key="1">
    <source>
        <dbReference type="EMBL" id="ODA30677.1"/>
    </source>
</evidence>
<gene>
    <name evidence="1" type="ORF">A8L45_19585</name>
</gene>
<dbReference type="RefSeq" id="WP_068905048.1">
    <property type="nucleotide sequence ID" value="NZ_JBHUIF010000004.1"/>
</dbReference>
<evidence type="ECO:0000313" key="2">
    <source>
        <dbReference type="Proteomes" id="UP000094936"/>
    </source>
</evidence>
<dbReference type="Pfam" id="PF05768">
    <property type="entry name" value="Glrx-like"/>
    <property type="match status" value="1"/>
</dbReference>
<organism evidence="1 2">
    <name type="scientific">Veronia pacifica</name>
    <dbReference type="NCBI Taxonomy" id="1080227"/>
    <lineage>
        <taxon>Bacteria</taxon>
        <taxon>Pseudomonadati</taxon>
        <taxon>Pseudomonadota</taxon>
        <taxon>Gammaproteobacteria</taxon>
        <taxon>Vibrionales</taxon>
        <taxon>Vibrionaceae</taxon>
        <taxon>Veronia</taxon>
    </lineage>
</organism>
<dbReference type="EMBL" id="LYBM01000049">
    <property type="protein sequence ID" value="ODA30677.1"/>
    <property type="molecule type" value="Genomic_DNA"/>
</dbReference>
<dbReference type="STRING" id="1080227.A8L45_19585"/>
<dbReference type="OrthoDB" id="8537427at2"/>
<keyword evidence="2" id="KW-1185">Reference proteome</keyword>
<sequence length="83" mass="9501">MALVLYSTEGCHLCELAHQIYQAVDSSTAIQVRDIAFDDHLFERYGVTIPVISYQKNGEIIDELFWPFDESGLINWLKTHGIN</sequence>
<comment type="caution">
    <text evidence="1">The sequence shown here is derived from an EMBL/GenBank/DDBJ whole genome shotgun (WGS) entry which is preliminary data.</text>
</comment>
<protein>
    <submittedName>
        <fullName evidence="1">NrdH-redoxin</fullName>
    </submittedName>
</protein>
<dbReference type="SUPFAM" id="SSF52833">
    <property type="entry name" value="Thioredoxin-like"/>
    <property type="match status" value="1"/>
</dbReference>
<name>A0A1C3EBN4_9GAMM</name>
<dbReference type="Gene3D" id="3.40.30.10">
    <property type="entry name" value="Glutaredoxin"/>
    <property type="match status" value="1"/>
</dbReference>
<dbReference type="InterPro" id="IPR008554">
    <property type="entry name" value="Glutaredoxin-like"/>
</dbReference>
<dbReference type="AlphaFoldDB" id="A0A1C3EBN4"/>
<reference evidence="1 2" key="1">
    <citation type="submission" date="2016-05" db="EMBL/GenBank/DDBJ databases">
        <title>Genomic Taxonomy of the Vibrionaceae.</title>
        <authorList>
            <person name="Gomez-Gil B."/>
            <person name="Enciso-Ibarra J."/>
        </authorList>
    </citation>
    <scope>NUCLEOTIDE SEQUENCE [LARGE SCALE GENOMIC DNA]</scope>
    <source>
        <strain evidence="1 2">CAIM 1920</strain>
    </source>
</reference>
<proteinExistence type="predicted"/>